<protein>
    <submittedName>
        <fullName evidence="2">Uncharacterized protein</fullName>
    </submittedName>
</protein>
<keyword evidence="3" id="KW-1185">Reference proteome</keyword>
<feature type="transmembrane region" description="Helical" evidence="1">
    <location>
        <begin position="125"/>
        <end position="143"/>
    </location>
</feature>
<dbReference type="EMBL" id="JAXQPW010000007">
    <property type="protein sequence ID" value="MDZ5663578.1"/>
    <property type="molecule type" value="Genomic_DNA"/>
</dbReference>
<keyword evidence="1" id="KW-0472">Membrane</keyword>
<accession>A0ABU5KFG7</accession>
<sequence>MLELFVALTLLAGNARYAGTGGAPRFRALSDDRARVTHESFTTHVQDWLLFFNVVASSVSAALAAYQQWWLGVLLSSTALAVSVVARVLRRSARSNILAGFAERDLEPLHPRETSRRRERRQLQLAGVALVGYVTFRVMSFVAEESGDTWPAVAGFVGVILTAGGALGLVGSMAWRFGDERPASDRSSDLP</sequence>
<gene>
    <name evidence="2" type="ORF">SFC79_17520</name>
</gene>
<evidence type="ECO:0000313" key="3">
    <source>
        <dbReference type="Proteomes" id="UP001291999"/>
    </source>
</evidence>
<evidence type="ECO:0000256" key="1">
    <source>
        <dbReference type="SAM" id="Phobius"/>
    </source>
</evidence>
<feature type="transmembrane region" description="Helical" evidence="1">
    <location>
        <begin position="149"/>
        <end position="171"/>
    </location>
</feature>
<reference evidence="2 3" key="1">
    <citation type="submission" date="2023-11" db="EMBL/GenBank/DDBJ databases">
        <title>Novel species in genus Nocardioides.</title>
        <authorList>
            <person name="Zhou H."/>
        </authorList>
    </citation>
    <scope>NUCLEOTIDE SEQUENCE [LARGE SCALE GENOMIC DNA]</scope>
    <source>
        <strain evidence="2 3">S-58</strain>
    </source>
</reference>
<name>A0ABU5KFG7_9ACTN</name>
<dbReference type="RefSeq" id="WP_322425325.1">
    <property type="nucleotide sequence ID" value="NZ_JAXQPW010000007.1"/>
</dbReference>
<organism evidence="2 3">
    <name type="scientific">Nocardioides renjunii</name>
    <dbReference type="NCBI Taxonomy" id="3095075"/>
    <lineage>
        <taxon>Bacteria</taxon>
        <taxon>Bacillati</taxon>
        <taxon>Actinomycetota</taxon>
        <taxon>Actinomycetes</taxon>
        <taxon>Propionibacteriales</taxon>
        <taxon>Nocardioidaceae</taxon>
        <taxon>Nocardioides</taxon>
    </lineage>
</organism>
<feature type="transmembrane region" description="Helical" evidence="1">
    <location>
        <begin position="69"/>
        <end position="89"/>
    </location>
</feature>
<dbReference type="Proteomes" id="UP001291999">
    <property type="component" value="Unassembled WGS sequence"/>
</dbReference>
<comment type="caution">
    <text evidence="2">The sequence shown here is derived from an EMBL/GenBank/DDBJ whole genome shotgun (WGS) entry which is preliminary data.</text>
</comment>
<keyword evidence="1" id="KW-1133">Transmembrane helix</keyword>
<keyword evidence="1" id="KW-0812">Transmembrane</keyword>
<evidence type="ECO:0000313" key="2">
    <source>
        <dbReference type="EMBL" id="MDZ5663578.1"/>
    </source>
</evidence>
<proteinExistence type="predicted"/>